<evidence type="ECO:0008006" key="4">
    <source>
        <dbReference type="Google" id="ProtNLM"/>
    </source>
</evidence>
<evidence type="ECO:0000313" key="2">
    <source>
        <dbReference type="EMBL" id="SLN43827.1"/>
    </source>
</evidence>
<dbReference type="Proteomes" id="UP000193778">
    <property type="component" value="Unassembled WGS sequence"/>
</dbReference>
<keyword evidence="1" id="KW-1133">Transmembrane helix</keyword>
<dbReference type="AlphaFoldDB" id="A0A1X6Z8X5"/>
<reference evidence="3" key="1">
    <citation type="submission" date="2017-03" db="EMBL/GenBank/DDBJ databases">
        <authorList>
            <person name="Rodrigo-Torres L."/>
            <person name="Arahal R.D."/>
            <person name="Lucena T."/>
        </authorList>
    </citation>
    <scope>NUCLEOTIDE SEQUENCE [LARGE SCALE GENOMIC DNA]</scope>
    <source>
        <strain evidence="3">CECT 8411</strain>
    </source>
</reference>
<accession>A0A1X6Z8X5</accession>
<feature type="transmembrane region" description="Helical" evidence="1">
    <location>
        <begin position="78"/>
        <end position="97"/>
    </location>
</feature>
<name>A0A1X6Z8X5_9RHOB</name>
<evidence type="ECO:0000313" key="3">
    <source>
        <dbReference type="Proteomes" id="UP000193778"/>
    </source>
</evidence>
<keyword evidence="1" id="KW-0812">Transmembrane</keyword>
<feature type="transmembrane region" description="Helical" evidence="1">
    <location>
        <begin position="6"/>
        <end position="24"/>
    </location>
</feature>
<keyword evidence="1" id="KW-0472">Membrane</keyword>
<evidence type="ECO:0000256" key="1">
    <source>
        <dbReference type="SAM" id="Phobius"/>
    </source>
</evidence>
<organism evidence="2 3">
    <name type="scientific">Ruegeria meonggei</name>
    <dbReference type="NCBI Taxonomy" id="1446476"/>
    <lineage>
        <taxon>Bacteria</taxon>
        <taxon>Pseudomonadati</taxon>
        <taxon>Pseudomonadota</taxon>
        <taxon>Alphaproteobacteria</taxon>
        <taxon>Rhodobacterales</taxon>
        <taxon>Roseobacteraceae</taxon>
        <taxon>Ruegeria</taxon>
    </lineage>
</organism>
<protein>
    <recommendedName>
        <fullName evidence="4">Transmembrane protein</fullName>
    </recommendedName>
</protein>
<dbReference type="EMBL" id="FWFP01000005">
    <property type="protein sequence ID" value="SLN43827.1"/>
    <property type="molecule type" value="Genomic_DNA"/>
</dbReference>
<sequence>MSTIIYALLVVVLVGMFVTFYCFIKFLASFTSLISATNQSVTEQPWDQVLTGGFLSMFRVLRHQGNNHARNTLLKNTVFFFGSFALTMGAALLLIQLNSEHCAIPMTTKSSNGDVTTICDPS</sequence>
<keyword evidence="3" id="KW-1185">Reference proteome</keyword>
<gene>
    <name evidence="2" type="ORF">RUM8411_02002</name>
</gene>
<proteinExistence type="predicted"/>